<dbReference type="InterPro" id="IPR003646">
    <property type="entry name" value="SH3-like_bac-type"/>
</dbReference>
<accession>A0ABV6ZLI5</accession>
<evidence type="ECO:0000259" key="3">
    <source>
        <dbReference type="PROSITE" id="PS51781"/>
    </source>
</evidence>
<dbReference type="Gene3D" id="2.30.30.40">
    <property type="entry name" value="SH3 Domains"/>
    <property type="match status" value="1"/>
</dbReference>
<protein>
    <submittedName>
        <fullName evidence="4">SH3 domain-containing protein</fullName>
    </submittedName>
</protein>
<sequence length="219" mass="23616">MMPSPQPDQTGLLIRIPLLVRTLLIAVLASSGVLLLAGGAQAAVRGYATANVNLRAGPGTQYPAVTTLRPGEAVLIHGCLSDRSWCDISVRGERGWSANKYLSAAANRNVGIGALAIPAIVFSYAYWDRYYVRRPWYSTWWGHGRPRPPHHGPGWRPRPPVIGPPGTRPPVVFPPGGRPPGVRPPGVRPPHHGGPRPKPVFRPGRPGRPIGSTRPIIPQ</sequence>
<dbReference type="EMBL" id="JBHGPK010000015">
    <property type="protein sequence ID" value="MFC2253022.1"/>
    <property type="molecule type" value="Genomic_DNA"/>
</dbReference>
<name>A0ABV6ZLI5_9HYPH</name>
<dbReference type="RefSeq" id="WP_394313753.1">
    <property type="nucleotide sequence ID" value="NZ_JBHGPK010000015.1"/>
</dbReference>
<dbReference type="Proteomes" id="UP001595190">
    <property type="component" value="Unassembled WGS sequence"/>
</dbReference>
<keyword evidence="2" id="KW-0472">Membrane</keyword>
<feature type="compositionally biased region" description="Pro residues" evidence="1">
    <location>
        <begin position="156"/>
        <end position="188"/>
    </location>
</feature>
<feature type="region of interest" description="Disordered" evidence="1">
    <location>
        <begin position="148"/>
        <end position="219"/>
    </location>
</feature>
<evidence type="ECO:0000256" key="1">
    <source>
        <dbReference type="SAM" id="MobiDB-lite"/>
    </source>
</evidence>
<evidence type="ECO:0000256" key="2">
    <source>
        <dbReference type="SAM" id="Phobius"/>
    </source>
</evidence>
<feature type="transmembrane region" description="Helical" evidence="2">
    <location>
        <begin position="110"/>
        <end position="127"/>
    </location>
</feature>
<feature type="domain" description="SH3b" evidence="3">
    <location>
        <begin position="40"/>
        <end position="106"/>
    </location>
</feature>
<keyword evidence="2" id="KW-1133">Transmembrane helix</keyword>
<proteinExistence type="predicted"/>
<evidence type="ECO:0000313" key="4">
    <source>
        <dbReference type="EMBL" id="MFC2253022.1"/>
    </source>
</evidence>
<gene>
    <name evidence="4" type="ORF">ACETRX_25515</name>
</gene>
<comment type="caution">
    <text evidence="4">The sequence shown here is derived from an EMBL/GenBank/DDBJ whole genome shotgun (WGS) entry which is preliminary data.</text>
</comment>
<dbReference type="PROSITE" id="PS51781">
    <property type="entry name" value="SH3B"/>
    <property type="match status" value="1"/>
</dbReference>
<reference evidence="4 5" key="1">
    <citation type="submission" date="2024-09" db="EMBL/GenBank/DDBJ databases">
        <title>Description of Labrys sedimenti sp. nov., isolated from a diclofenac-degrading enrichment culture, and genome-based reclassification of Labrys portucalensis as a later heterotypic synonym of Labrys neptuniae.</title>
        <authorList>
            <person name="Tancsics A."/>
            <person name="Csepanyi A."/>
        </authorList>
    </citation>
    <scope>NUCLEOTIDE SEQUENCE [LARGE SCALE GENOMIC DNA]</scope>
    <source>
        <strain evidence="4 5">LMG 23412</strain>
    </source>
</reference>
<keyword evidence="2" id="KW-0812">Transmembrane</keyword>
<feature type="transmembrane region" description="Helical" evidence="2">
    <location>
        <begin position="12"/>
        <end position="37"/>
    </location>
</feature>
<organism evidence="4 5">
    <name type="scientific">Labrys neptuniae</name>
    <dbReference type="NCBI Taxonomy" id="376174"/>
    <lineage>
        <taxon>Bacteria</taxon>
        <taxon>Pseudomonadati</taxon>
        <taxon>Pseudomonadota</taxon>
        <taxon>Alphaproteobacteria</taxon>
        <taxon>Hyphomicrobiales</taxon>
        <taxon>Xanthobacteraceae</taxon>
        <taxon>Labrys</taxon>
    </lineage>
</organism>
<evidence type="ECO:0000313" key="5">
    <source>
        <dbReference type="Proteomes" id="UP001595190"/>
    </source>
</evidence>
<dbReference type="Pfam" id="PF08239">
    <property type="entry name" value="SH3_3"/>
    <property type="match status" value="1"/>
</dbReference>